<organism evidence="1 2">
    <name type="scientific">Ancylostoma caninum</name>
    <name type="common">Dog hookworm</name>
    <dbReference type="NCBI Taxonomy" id="29170"/>
    <lineage>
        <taxon>Eukaryota</taxon>
        <taxon>Metazoa</taxon>
        <taxon>Ecdysozoa</taxon>
        <taxon>Nematoda</taxon>
        <taxon>Chromadorea</taxon>
        <taxon>Rhabditida</taxon>
        <taxon>Rhabditina</taxon>
        <taxon>Rhabditomorpha</taxon>
        <taxon>Strongyloidea</taxon>
        <taxon>Ancylostomatidae</taxon>
        <taxon>Ancylostomatinae</taxon>
        <taxon>Ancylostoma</taxon>
    </lineage>
</organism>
<comment type="caution">
    <text evidence="1">The sequence shown here is derived from an EMBL/GenBank/DDBJ whole genome shotgun (WGS) entry which is preliminary data.</text>
</comment>
<sequence>MSAYRSISPEVWRSRVHPLTKVGSPHHGAVTAVFLFGIVDAANHETLLPNLPQNPQQDVFREGLDLGHQLPLDIPPDLLGDVFEKDLHHVMLHPHHQDLREVAIAIDEDQIHQRADPQQEMVDLHRGVSVLLPGEGDHYRGTF</sequence>
<proteinExistence type="predicted"/>
<dbReference type="AlphaFoldDB" id="A0A368GEE4"/>
<protein>
    <submittedName>
        <fullName evidence="1">Uncharacterized protein</fullName>
    </submittedName>
</protein>
<gene>
    <name evidence="1" type="ORF">ANCCAN_11289</name>
</gene>
<reference evidence="1 2" key="1">
    <citation type="submission" date="2014-10" db="EMBL/GenBank/DDBJ databases">
        <title>Draft genome of the hookworm Ancylostoma caninum.</title>
        <authorList>
            <person name="Mitreva M."/>
        </authorList>
    </citation>
    <scope>NUCLEOTIDE SEQUENCE [LARGE SCALE GENOMIC DNA]</scope>
    <source>
        <strain evidence="1 2">Baltimore</strain>
    </source>
</reference>
<accession>A0A368GEE4</accession>
<name>A0A368GEE4_ANCCA</name>
<dbReference type="EMBL" id="JOJR01000181">
    <property type="protein sequence ID" value="RCN42741.1"/>
    <property type="molecule type" value="Genomic_DNA"/>
</dbReference>
<keyword evidence="2" id="KW-1185">Reference proteome</keyword>
<evidence type="ECO:0000313" key="1">
    <source>
        <dbReference type="EMBL" id="RCN42741.1"/>
    </source>
</evidence>
<dbReference type="Proteomes" id="UP000252519">
    <property type="component" value="Unassembled WGS sequence"/>
</dbReference>
<evidence type="ECO:0000313" key="2">
    <source>
        <dbReference type="Proteomes" id="UP000252519"/>
    </source>
</evidence>